<dbReference type="EC" id="2.3.1.189" evidence="2"/>
<evidence type="ECO:0000313" key="2">
    <source>
        <dbReference type="EMBL" id="QDT73945.1"/>
    </source>
</evidence>
<evidence type="ECO:0000313" key="3">
    <source>
        <dbReference type="Proteomes" id="UP000317909"/>
    </source>
</evidence>
<dbReference type="SUPFAM" id="SSF55729">
    <property type="entry name" value="Acyl-CoA N-acyltransferases (Nat)"/>
    <property type="match status" value="1"/>
</dbReference>
<organism evidence="2 3">
    <name type="scientific">Lacipirellula limnantheis</name>
    <dbReference type="NCBI Taxonomy" id="2528024"/>
    <lineage>
        <taxon>Bacteria</taxon>
        <taxon>Pseudomonadati</taxon>
        <taxon>Planctomycetota</taxon>
        <taxon>Planctomycetia</taxon>
        <taxon>Pirellulales</taxon>
        <taxon>Lacipirellulaceae</taxon>
        <taxon>Lacipirellula</taxon>
    </lineage>
</organism>
<protein>
    <submittedName>
        <fullName evidence="2">Mycothiol acetyltransferase</fullName>
        <ecNumber evidence="2">2.3.1.189</ecNumber>
    </submittedName>
</protein>
<keyword evidence="2" id="KW-0808">Transferase</keyword>
<keyword evidence="3" id="KW-1185">Reference proteome</keyword>
<dbReference type="CDD" id="cd04301">
    <property type="entry name" value="NAT_SF"/>
    <property type="match status" value="1"/>
</dbReference>
<proteinExistence type="predicted"/>
<dbReference type="KEGG" id="llh:I41_31370"/>
<dbReference type="InterPro" id="IPR000182">
    <property type="entry name" value="GNAT_dom"/>
</dbReference>
<reference evidence="2 3" key="1">
    <citation type="submission" date="2019-02" db="EMBL/GenBank/DDBJ databases">
        <title>Deep-cultivation of Planctomycetes and their phenomic and genomic characterization uncovers novel biology.</title>
        <authorList>
            <person name="Wiegand S."/>
            <person name="Jogler M."/>
            <person name="Boedeker C."/>
            <person name="Pinto D."/>
            <person name="Vollmers J."/>
            <person name="Rivas-Marin E."/>
            <person name="Kohn T."/>
            <person name="Peeters S.H."/>
            <person name="Heuer A."/>
            <person name="Rast P."/>
            <person name="Oberbeckmann S."/>
            <person name="Bunk B."/>
            <person name="Jeske O."/>
            <person name="Meyerdierks A."/>
            <person name="Storesund J.E."/>
            <person name="Kallscheuer N."/>
            <person name="Luecker S."/>
            <person name="Lage O.M."/>
            <person name="Pohl T."/>
            <person name="Merkel B.J."/>
            <person name="Hornburger P."/>
            <person name="Mueller R.-W."/>
            <person name="Bruemmer F."/>
            <person name="Labrenz M."/>
            <person name="Spormann A.M."/>
            <person name="Op den Camp H."/>
            <person name="Overmann J."/>
            <person name="Amann R."/>
            <person name="Jetten M.S.M."/>
            <person name="Mascher T."/>
            <person name="Medema M.H."/>
            <person name="Devos D.P."/>
            <person name="Kaster A.-K."/>
            <person name="Ovreas L."/>
            <person name="Rohde M."/>
            <person name="Galperin M.Y."/>
            <person name="Jogler C."/>
        </authorList>
    </citation>
    <scope>NUCLEOTIDE SEQUENCE [LARGE SCALE GENOMIC DNA]</scope>
    <source>
        <strain evidence="2 3">I41</strain>
    </source>
</reference>
<dbReference type="EMBL" id="CP036339">
    <property type="protein sequence ID" value="QDT73945.1"/>
    <property type="molecule type" value="Genomic_DNA"/>
</dbReference>
<keyword evidence="2" id="KW-0012">Acyltransferase</keyword>
<name>A0A517U012_9BACT</name>
<gene>
    <name evidence="2" type="primary">mshD</name>
    <name evidence="2" type="ORF">I41_31370</name>
</gene>
<evidence type="ECO:0000259" key="1">
    <source>
        <dbReference type="PROSITE" id="PS51186"/>
    </source>
</evidence>
<dbReference type="RefSeq" id="WP_168206927.1">
    <property type="nucleotide sequence ID" value="NZ_CP036339.1"/>
</dbReference>
<accession>A0A517U012</accession>
<sequence>MTRISGHRRSARRLSANGGIIGYADPMPENAPRVMTCPAALRPAALRALHDRLPAEQRTGLVQVLHSLGVQNDAAWDGLLVAAHGDRCAPTTASELAGVAWIQQLPGQTACLWIPPDQGAADTPLLRGAAAFVDQRQIPLAQLVVSDDDGYSTEICQAAGFPQFAKLVYLFVDLGIDARRRELSSLPASPPAIRFLGNAQRDLARLERAVEQTYVGTLDCPALDGIRPLNQVLEGYRSQGRHWPEHWYLVQAEGQDIGALILAEHPGLGNWELIYMGLAAPVRGRGWGASIVRHAIDVAARHGAERLVCAVDAANEPALNVYRRLGFVEWAQRIVYARLCARA</sequence>
<dbReference type="Gene3D" id="3.40.630.30">
    <property type="match status" value="1"/>
</dbReference>
<dbReference type="Proteomes" id="UP000317909">
    <property type="component" value="Chromosome"/>
</dbReference>
<dbReference type="PANTHER" id="PTHR43072">
    <property type="entry name" value="N-ACETYLTRANSFERASE"/>
    <property type="match status" value="1"/>
</dbReference>
<dbReference type="PROSITE" id="PS51186">
    <property type="entry name" value="GNAT"/>
    <property type="match status" value="1"/>
</dbReference>
<dbReference type="GO" id="GO:0035447">
    <property type="term" value="F:mycothiol synthase activity"/>
    <property type="evidence" value="ECO:0007669"/>
    <property type="project" value="UniProtKB-EC"/>
</dbReference>
<dbReference type="Pfam" id="PF00583">
    <property type="entry name" value="Acetyltransf_1"/>
    <property type="match status" value="1"/>
</dbReference>
<dbReference type="AlphaFoldDB" id="A0A517U012"/>
<feature type="domain" description="N-acetyltransferase" evidence="1">
    <location>
        <begin position="193"/>
        <end position="343"/>
    </location>
</feature>
<dbReference type="InterPro" id="IPR016181">
    <property type="entry name" value="Acyl_CoA_acyltransferase"/>
</dbReference>
<dbReference type="PANTHER" id="PTHR43072:SF60">
    <property type="entry name" value="L-2,4-DIAMINOBUTYRIC ACID ACETYLTRANSFERASE"/>
    <property type="match status" value="1"/>
</dbReference>